<evidence type="ECO:0000313" key="9">
    <source>
        <dbReference type="Proteomes" id="UP000326565"/>
    </source>
</evidence>
<dbReference type="Pfam" id="PF00172">
    <property type="entry name" value="Zn_clus"/>
    <property type="match status" value="1"/>
</dbReference>
<evidence type="ECO:0000256" key="1">
    <source>
        <dbReference type="ARBA" id="ARBA00022723"/>
    </source>
</evidence>
<dbReference type="GO" id="GO:0008270">
    <property type="term" value="F:zinc ion binding"/>
    <property type="evidence" value="ECO:0007669"/>
    <property type="project" value="InterPro"/>
</dbReference>
<dbReference type="SMART" id="SM00906">
    <property type="entry name" value="Fungal_trans"/>
    <property type="match status" value="1"/>
</dbReference>
<gene>
    <name evidence="8" type="ORF">BDV29DRAFT_179252</name>
</gene>
<dbReference type="Pfam" id="PF04082">
    <property type="entry name" value="Fungal_trans"/>
    <property type="match status" value="1"/>
</dbReference>
<dbReference type="GO" id="GO:0009893">
    <property type="term" value="P:positive regulation of metabolic process"/>
    <property type="evidence" value="ECO:0007669"/>
    <property type="project" value="UniProtKB-ARBA"/>
</dbReference>
<dbReference type="CDD" id="cd12148">
    <property type="entry name" value="fungal_TF_MHR"/>
    <property type="match status" value="1"/>
</dbReference>
<evidence type="ECO:0000256" key="2">
    <source>
        <dbReference type="ARBA" id="ARBA00023015"/>
    </source>
</evidence>
<dbReference type="EMBL" id="ML732273">
    <property type="protein sequence ID" value="KAB8071401.1"/>
    <property type="molecule type" value="Genomic_DNA"/>
</dbReference>
<dbReference type="GO" id="GO:0000981">
    <property type="term" value="F:DNA-binding transcription factor activity, RNA polymerase II-specific"/>
    <property type="evidence" value="ECO:0007669"/>
    <property type="project" value="InterPro"/>
</dbReference>
<feature type="domain" description="Zn(2)-C6 fungal-type" evidence="7">
    <location>
        <begin position="21"/>
        <end position="51"/>
    </location>
</feature>
<sequence>MAPQATSQRRPPRGAVRVSLACAPCRSKHLRCDAMTPICSRCNSEGKDCVYPRSRRGGRRRPSSPQLPTKEAISPEHQTHVVHIADLQLGQDTQLISPDQEQNTSDSATGASVNSDTSSDSSMADRLLPHYYSFFHAAHPCVLPQWAMRRYMVNNSGQLHFLTSVMQYIGSVYAQSVPSAVCKEIAERALSSLGIVTGFDVQALLLYSIATYWQNEPKRSLDLLDKAISMALKLGMNKQAFASHNGKGDPVLEESWRRTWWQIYATDAHIAGSTHTYPFRTSNIEMDVDLPCEEDEYETGNIPRPRTLHEYDMREFASDDSPEFSSFAELAGLTRSLDLALVSRQGLGLANSHAMCANLDASVTAWRSLLSPSKKEIARVDGSFDEILFKANMVIHTYVVEVHRQLSALEYSPIEAVAHCAPPPPTAIRGFNAQERQLHTSKALRAIEQFEDLLTLPTNIATHTPFLICMIANIVIAHLSACRFVFQGQQLKLARERIRLSMGTLKVLGEHWPMGRRTYQEVGIIARDMLGFKEKIPQAQVVEIQPEIPLTGVGFDPISLPLDSVQMGLDLSAFDANINFCGLFDQAVCD</sequence>
<accession>A0A5N5WSF4</accession>
<dbReference type="GO" id="GO:0003677">
    <property type="term" value="F:DNA binding"/>
    <property type="evidence" value="ECO:0007669"/>
    <property type="project" value="UniProtKB-KW"/>
</dbReference>
<dbReference type="SMART" id="SM00066">
    <property type="entry name" value="GAL4"/>
    <property type="match status" value="1"/>
</dbReference>
<dbReference type="Gene3D" id="4.10.240.10">
    <property type="entry name" value="Zn(2)-C6 fungal-type DNA-binding domain"/>
    <property type="match status" value="1"/>
</dbReference>
<evidence type="ECO:0000256" key="5">
    <source>
        <dbReference type="ARBA" id="ARBA00023242"/>
    </source>
</evidence>
<feature type="compositionally biased region" description="Polar residues" evidence="6">
    <location>
        <begin position="98"/>
        <end position="111"/>
    </location>
</feature>
<keyword evidence="4" id="KW-0804">Transcription</keyword>
<dbReference type="AlphaFoldDB" id="A0A5N5WSF4"/>
<keyword evidence="1" id="KW-0479">Metal-binding</keyword>
<dbReference type="Proteomes" id="UP000326565">
    <property type="component" value="Unassembled WGS sequence"/>
</dbReference>
<keyword evidence="5" id="KW-0539">Nucleus</keyword>
<dbReference type="CDD" id="cd00067">
    <property type="entry name" value="GAL4"/>
    <property type="match status" value="1"/>
</dbReference>
<dbReference type="InterPro" id="IPR007219">
    <property type="entry name" value="XnlR_reg_dom"/>
</dbReference>
<evidence type="ECO:0000259" key="7">
    <source>
        <dbReference type="PROSITE" id="PS50048"/>
    </source>
</evidence>
<organism evidence="8 9">
    <name type="scientific">Aspergillus leporis</name>
    <dbReference type="NCBI Taxonomy" id="41062"/>
    <lineage>
        <taxon>Eukaryota</taxon>
        <taxon>Fungi</taxon>
        <taxon>Dikarya</taxon>
        <taxon>Ascomycota</taxon>
        <taxon>Pezizomycotina</taxon>
        <taxon>Eurotiomycetes</taxon>
        <taxon>Eurotiomycetidae</taxon>
        <taxon>Eurotiales</taxon>
        <taxon>Aspergillaceae</taxon>
        <taxon>Aspergillus</taxon>
        <taxon>Aspergillus subgen. Circumdati</taxon>
    </lineage>
</organism>
<feature type="region of interest" description="Disordered" evidence="6">
    <location>
        <begin position="50"/>
        <end position="76"/>
    </location>
</feature>
<keyword evidence="3" id="KW-0238">DNA-binding</keyword>
<reference evidence="8 9" key="1">
    <citation type="submission" date="2019-04" db="EMBL/GenBank/DDBJ databases">
        <title>Friends and foes A comparative genomics study of 23 Aspergillus species from section Flavi.</title>
        <authorList>
            <consortium name="DOE Joint Genome Institute"/>
            <person name="Kjaerbolling I."/>
            <person name="Vesth T."/>
            <person name="Frisvad J.C."/>
            <person name="Nybo J.L."/>
            <person name="Theobald S."/>
            <person name="Kildgaard S."/>
            <person name="Isbrandt T."/>
            <person name="Kuo A."/>
            <person name="Sato A."/>
            <person name="Lyhne E.K."/>
            <person name="Kogle M.E."/>
            <person name="Wiebenga A."/>
            <person name="Kun R.S."/>
            <person name="Lubbers R.J."/>
            <person name="Makela M.R."/>
            <person name="Barry K."/>
            <person name="Chovatia M."/>
            <person name="Clum A."/>
            <person name="Daum C."/>
            <person name="Haridas S."/>
            <person name="He G."/>
            <person name="LaButti K."/>
            <person name="Lipzen A."/>
            <person name="Mondo S."/>
            <person name="Riley R."/>
            <person name="Salamov A."/>
            <person name="Simmons B.A."/>
            <person name="Magnuson J.K."/>
            <person name="Henrissat B."/>
            <person name="Mortensen U.H."/>
            <person name="Larsen T.O."/>
            <person name="Devries R.P."/>
            <person name="Grigoriev I.V."/>
            <person name="Machida M."/>
            <person name="Baker S.E."/>
            <person name="Andersen M.R."/>
        </authorList>
    </citation>
    <scope>NUCLEOTIDE SEQUENCE [LARGE SCALE GENOMIC DNA]</scope>
    <source>
        <strain evidence="8 9">CBS 151.66</strain>
    </source>
</reference>
<proteinExistence type="predicted"/>
<feature type="region of interest" description="Disordered" evidence="6">
    <location>
        <begin position="98"/>
        <end position="120"/>
    </location>
</feature>
<dbReference type="PROSITE" id="PS50048">
    <property type="entry name" value="ZN2_CY6_FUNGAL_2"/>
    <property type="match status" value="1"/>
</dbReference>
<dbReference type="InterPro" id="IPR036864">
    <property type="entry name" value="Zn2-C6_fun-type_DNA-bd_sf"/>
</dbReference>
<keyword evidence="2" id="KW-0805">Transcription regulation</keyword>
<evidence type="ECO:0000256" key="3">
    <source>
        <dbReference type="ARBA" id="ARBA00023125"/>
    </source>
</evidence>
<evidence type="ECO:0000256" key="4">
    <source>
        <dbReference type="ARBA" id="ARBA00023163"/>
    </source>
</evidence>
<name>A0A5N5WSF4_9EURO</name>
<dbReference type="InterPro" id="IPR001138">
    <property type="entry name" value="Zn2Cys6_DnaBD"/>
</dbReference>
<protein>
    <recommendedName>
        <fullName evidence="7">Zn(2)-C6 fungal-type domain-containing protein</fullName>
    </recommendedName>
</protein>
<feature type="compositionally biased region" description="Basic residues" evidence="6">
    <location>
        <begin position="53"/>
        <end position="62"/>
    </location>
</feature>
<dbReference type="PANTHER" id="PTHR47431:SF4">
    <property type="entry name" value="ZN(II)2CYS6 TRANSCRIPTION FACTOR (EUROFUNG)"/>
    <property type="match status" value="1"/>
</dbReference>
<dbReference type="GO" id="GO:0006351">
    <property type="term" value="P:DNA-templated transcription"/>
    <property type="evidence" value="ECO:0007669"/>
    <property type="project" value="InterPro"/>
</dbReference>
<dbReference type="PROSITE" id="PS00463">
    <property type="entry name" value="ZN2_CY6_FUNGAL_1"/>
    <property type="match status" value="1"/>
</dbReference>
<dbReference type="PANTHER" id="PTHR47431">
    <property type="entry name" value="ZN(II)2CYS6 TRANSCRIPTION FACTOR (EUROFUNG)-RELATED"/>
    <property type="match status" value="1"/>
</dbReference>
<dbReference type="SUPFAM" id="SSF57701">
    <property type="entry name" value="Zn2/Cys6 DNA-binding domain"/>
    <property type="match status" value="1"/>
</dbReference>
<evidence type="ECO:0000256" key="6">
    <source>
        <dbReference type="SAM" id="MobiDB-lite"/>
    </source>
</evidence>
<evidence type="ECO:0000313" key="8">
    <source>
        <dbReference type="EMBL" id="KAB8071401.1"/>
    </source>
</evidence>
<dbReference type="OrthoDB" id="2399539at2759"/>
<keyword evidence="9" id="KW-1185">Reference proteome</keyword>